<protein>
    <recommendedName>
        <fullName evidence="1">DUF4178 domain-containing protein</fullName>
    </recommendedName>
</protein>
<sequence>MFDWFFNLFKTKKEEEQPIKVDYSVHDLAKGYLLDYDLESWEVLAAYTYRHKGYSSKEYKIRSSSETRFLNVSDSNSLLLGLSKEANINNVDSGLRSSVAMGQPLARLTWDGDVYNLKESAQGQFADDATQDWASFSSWEYVNAANTKFVYVSKWEDNSIECYVGTYLKEYEISNILAST</sequence>
<reference evidence="2" key="1">
    <citation type="submission" date="2020-01" db="EMBL/GenBank/DDBJ databases">
        <authorList>
            <person name="Meier V. D."/>
            <person name="Meier V D."/>
        </authorList>
    </citation>
    <scope>NUCLEOTIDE SEQUENCE</scope>
    <source>
        <strain evidence="2">HLG_WM_MAG_10</strain>
    </source>
</reference>
<organism evidence="2">
    <name type="scientific">uncultured Aureispira sp</name>
    <dbReference type="NCBI Taxonomy" id="1331704"/>
    <lineage>
        <taxon>Bacteria</taxon>
        <taxon>Pseudomonadati</taxon>
        <taxon>Bacteroidota</taxon>
        <taxon>Saprospiria</taxon>
        <taxon>Saprospirales</taxon>
        <taxon>Saprospiraceae</taxon>
        <taxon>Aureispira</taxon>
        <taxon>environmental samples</taxon>
    </lineage>
</organism>
<dbReference type="EMBL" id="CACVAQ010000501">
    <property type="protein sequence ID" value="CAA6829551.1"/>
    <property type="molecule type" value="Genomic_DNA"/>
</dbReference>
<evidence type="ECO:0000313" key="2">
    <source>
        <dbReference type="EMBL" id="CAA6829551.1"/>
    </source>
</evidence>
<dbReference type="InterPro" id="IPR025235">
    <property type="entry name" value="DUF4178"/>
</dbReference>
<name>A0A6S6UG56_9BACT</name>
<dbReference type="AlphaFoldDB" id="A0A6S6UG56"/>
<dbReference type="Pfam" id="PF13785">
    <property type="entry name" value="DUF4178"/>
    <property type="match status" value="1"/>
</dbReference>
<gene>
    <name evidence="2" type="ORF">HELGO_WM24931</name>
</gene>
<evidence type="ECO:0000259" key="1">
    <source>
        <dbReference type="Pfam" id="PF13785"/>
    </source>
</evidence>
<feature type="domain" description="DUF4178" evidence="1">
    <location>
        <begin position="31"/>
        <end position="169"/>
    </location>
</feature>
<proteinExistence type="predicted"/>
<accession>A0A6S6UG56</accession>